<keyword evidence="2 7" id="KW-0699">rRNA-binding</keyword>
<dbReference type="FunFam" id="1.10.1900.20:FF:000001">
    <property type="entry name" value="50S ribosomal protein L20"/>
    <property type="match status" value="1"/>
</dbReference>
<dbReference type="GO" id="GO:0019843">
    <property type="term" value="F:rRNA binding"/>
    <property type="evidence" value="ECO:0007669"/>
    <property type="project" value="UniProtKB-UniRule"/>
</dbReference>
<proteinExistence type="inferred from homology"/>
<evidence type="ECO:0000256" key="2">
    <source>
        <dbReference type="ARBA" id="ARBA00022730"/>
    </source>
</evidence>
<evidence type="ECO:0000256" key="4">
    <source>
        <dbReference type="ARBA" id="ARBA00022980"/>
    </source>
</evidence>
<dbReference type="PANTHER" id="PTHR10986">
    <property type="entry name" value="39S RIBOSOMAL PROTEIN L20"/>
    <property type="match status" value="1"/>
</dbReference>
<protein>
    <recommendedName>
        <fullName evidence="6 7">Large ribosomal subunit protein bL20c</fullName>
    </recommendedName>
</protein>
<evidence type="ECO:0000313" key="10">
    <source>
        <dbReference type="EMBL" id="ASV47619.1"/>
    </source>
</evidence>
<dbReference type="CDD" id="cd07026">
    <property type="entry name" value="Ribosomal_L20"/>
    <property type="match status" value="1"/>
</dbReference>
<keyword evidence="4 7" id="KW-0689">Ribosomal protein</keyword>
<evidence type="ECO:0000256" key="9">
    <source>
        <dbReference type="RuleBase" id="RU004311"/>
    </source>
</evidence>
<dbReference type="PROSITE" id="PS00937">
    <property type="entry name" value="RIBOSOMAL_L20"/>
    <property type="match status" value="1"/>
</dbReference>
<dbReference type="HAMAP" id="MF_00382">
    <property type="entry name" value="Ribosomal_bL20"/>
    <property type="match status" value="1"/>
</dbReference>
<dbReference type="EMBL" id="KY860574">
    <property type="protein sequence ID" value="ASV47619.1"/>
    <property type="molecule type" value="Genomic_DNA"/>
</dbReference>
<keyword evidence="10" id="KW-0934">Plastid</keyword>
<dbReference type="Gene3D" id="6.10.160.10">
    <property type="match status" value="1"/>
</dbReference>
<dbReference type="GO" id="GO:0005840">
    <property type="term" value="C:ribosome"/>
    <property type="evidence" value="ECO:0007669"/>
    <property type="project" value="UniProtKB-KW"/>
</dbReference>
<evidence type="ECO:0000256" key="6">
    <source>
        <dbReference type="ARBA" id="ARBA00035295"/>
    </source>
</evidence>
<dbReference type="InterPro" id="IPR049946">
    <property type="entry name" value="RIBOSOMAL_L20_CS"/>
</dbReference>
<gene>
    <name evidence="7 10" type="primary">rpl20</name>
    <name evidence="10" type="ORF">CMESOPL_123</name>
</gene>
<dbReference type="Pfam" id="PF00453">
    <property type="entry name" value="Ribosomal_L20"/>
    <property type="match status" value="1"/>
</dbReference>
<keyword evidence="10" id="KW-0150">Chloroplast</keyword>
<keyword evidence="3 7" id="KW-0694">RNA-binding</keyword>
<reference evidence="10" key="1">
    <citation type="journal article" date="2017" name="Genome Biol. Evol.">
        <title>Evolutionary Dynamics of Cryptophyte Plastid Genomes.</title>
        <authorList>
            <person name="Kim J.I."/>
            <person name="Moore C.E."/>
            <person name="Archibald J.M."/>
            <person name="Bhattacharya D."/>
            <person name="Yi G."/>
            <person name="Yoon H.S."/>
            <person name="Shin W."/>
        </authorList>
    </citation>
    <scope>NUCLEOTIDE SEQUENCE</scope>
</reference>
<dbReference type="GO" id="GO:1990904">
    <property type="term" value="C:ribonucleoprotein complex"/>
    <property type="evidence" value="ECO:0007669"/>
    <property type="project" value="UniProtKB-KW"/>
</dbReference>
<dbReference type="GO" id="GO:0006412">
    <property type="term" value="P:translation"/>
    <property type="evidence" value="ECO:0007669"/>
    <property type="project" value="InterPro"/>
</dbReference>
<dbReference type="PRINTS" id="PR00062">
    <property type="entry name" value="RIBOSOMALL20"/>
</dbReference>
<geneLocation type="chloroplast" evidence="10"/>
<evidence type="ECO:0000256" key="3">
    <source>
        <dbReference type="ARBA" id="ARBA00022884"/>
    </source>
</evidence>
<dbReference type="GO" id="GO:0000027">
    <property type="term" value="P:ribosomal large subunit assembly"/>
    <property type="evidence" value="ECO:0007669"/>
    <property type="project" value="UniProtKB-UniRule"/>
</dbReference>
<dbReference type="SUPFAM" id="SSF74731">
    <property type="entry name" value="Ribosomal protein L20"/>
    <property type="match status" value="1"/>
</dbReference>
<dbReference type="GO" id="GO:0003735">
    <property type="term" value="F:structural constituent of ribosome"/>
    <property type="evidence" value="ECO:0007669"/>
    <property type="project" value="InterPro"/>
</dbReference>
<dbReference type="InterPro" id="IPR035566">
    <property type="entry name" value="Ribosomal_protein_bL20_C"/>
</dbReference>
<evidence type="ECO:0000256" key="8">
    <source>
        <dbReference type="RuleBase" id="RU000561"/>
    </source>
</evidence>
<evidence type="ECO:0000256" key="5">
    <source>
        <dbReference type="ARBA" id="ARBA00023274"/>
    </source>
</evidence>
<accession>A0A248SPS9</accession>
<dbReference type="InterPro" id="IPR005813">
    <property type="entry name" value="Ribosomal_bL20"/>
</dbReference>
<organism evidence="10">
    <name type="scientific">Chroomonas mesostigmatica CCMP1168</name>
    <dbReference type="NCBI Taxonomy" id="1195612"/>
    <lineage>
        <taxon>Eukaryota</taxon>
        <taxon>Cryptophyceae</taxon>
        <taxon>Pyrenomonadales</taxon>
        <taxon>Chroomonadaceae</taxon>
        <taxon>Chroomonas</taxon>
    </lineage>
</organism>
<evidence type="ECO:0000256" key="7">
    <source>
        <dbReference type="HAMAP-Rule" id="MF_00382"/>
    </source>
</evidence>
<evidence type="ECO:0000256" key="1">
    <source>
        <dbReference type="ARBA" id="ARBA00007698"/>
    </source>
</evidence>
<dbReference type="NCBIfam" id="TIGR01032">
    <property type="entry name" value="rplT_bact"/>
    <property type="match status" value="1"/>
</dbReference>
<keyword evidence="5 7" id="KW-0687">Ribonucleoprotein</keyword>
<comment type="function">
    <text evidence="7 9">Binds directly to 23S ribosomal RNA and is necessary for the in vitro assembly process of the 50S ribosomal subunit. It is not involved in the protein synthesizing functions of that subunit.</text>
</comment>
<comment type="similarity">
    <text evidence="1 7 8">Belongs to the bacterial ribosomal protein bL20 family.</text>
</comment>
<dbReference type="Gene3D" id="1.10.1900.20">
    <property type="entry name" value="Ribosomal protein L20"/>
    <property type="match status" value="1"/>
</dbReference>
<name>A0A248SPS9_9CRYP</name>
<comment type="subcellular location">
    <subcellularLocation>
        <location evidence="7">Plastid</location>
        <location evidence="7">Chloroplast</location>
    </subcellularLocation>
</comment>
<dbReference type="AlphaFoldDB" id="A0A248SPS9"/>
<dbReference type="GO" id="GO:0009507">
    <property type="term" value="C:chloroplast"/>
    <property type="evidence" value="ECO:0007669"/>
    <property type="project" value="UniProtKB-SubCell"/>
</dbReference>
<sequence length="116" mass="13320">MARVKRGNVARKRRKKILSLAKGFRGSSSKLFRIANQQVMKALRYAYVGRKRKKREFRSLWITRINAAARLEGTNYSSLINTLKVFKVSINRKMLAQIAVSDRGSFTQILKSVSTK</sequence>